<dbReference type="InterPro" id="IPR007428">
    <property type="entry name" value="MlaA"/>
</dbReference>
<dbReference type="Proteomes" id="UP001447842">
    <property type="component" value="Chromosome"/>
</dbReference>
<keyword evidence="2" id="KW-0732">Signal</keyword>
<reference evidence="3 4" key="1">
    <citation type="submission" date="2024-03" db="EMBL/GenBank/DDBJ databases">
        <title>Sulfurimonas sp. HSL3-1.</title>
        <authorList>
            <person name="Wang S."/>
        </authorList>
    </citation>
    <scope>NUCLEOTIDE SEQUENCE [LARGE SCALE GENOMIC DNA]</scope>
    <source>
        <strain evidence="3 4">HSL3-1</strain>
    </source>
</reference>
<organism evidence="3 4">
    <name type="scientific">Sulfurimonas diazotrophicus</name>
    <dbReference type="NCBI Taxonomy" id="3131939"/>
    <lineage>
        <taxon>Bacteria</taxon>
        <taxon>Pseudomonadati</taxon>
        <taxon>Campylobacterota</taxon>
        <taxon>Epsilonproteobacteria</taxon>
        <taxon>Campylobacterales</taxon>
        <taxon>Sulfurimonadaceae</taxon>
        <taxon>Sulfurimonas</taxon>
    </lineage>
</organism>
<sequence length="272" mass="31340">MKRLILTIAFGFTLLHAQSGDVRVPSETEKVGPLAHLSGPEDEIFDDSGFDDASFEEEFSDVATEPAYDPFEGYNRWMTGFNNTLFDYILNPVFSAYDFILPEPIRVSINNIFNNLYYPVSLVNNLLQLKFDHALTETGRFIINSTFGFGGMFDTAMQIGVEPHVEDFGQTLGHYGVGNGFPIVLPFFGPSNLRDITGDLIDFYVNPIYYVDPRKYNIPRDTYEGWGLVGYKRFNKFSLYRKEYLQIREEALDFYPFMRDAYEQNRNKLISE</sequence>
<dbReference type="Pfam" id="PF04333">
    <property type="entry name" value="MlaA"/>
    <property type="match status" value="1"/>
</dbReference>
<evidence type="ECO:0000256" key="2">
    <source>
        <dbReference type="ARBA" id="ARBA00022729"/>
    </source>
</evidence>
<dbReference type="PRINTS" id="PR01805">
    <property type="entry name" value="VACJLIPOPROT"/>
</dbReference>
<evidence type="ECO:0000313" key="3">
    <source>
        <dbReference type="EMBL" id="XAU13928.1"/>
    </source>
</evidence>
<comment type="similarity">
    <text evidence="1">Belongs to the MlaA family.</text>
</comment>
<protein>
    <submittedName>
        <fullName evidence="3">VacJ family lipoprotein</fullName>
    </submittedName>
</protein>
<keyword evidence="3" id="KW-0449">Lipoprotein</keyword>
<dbReference type="PANTHER" id="PTHR30035">
    <property type="entry name" value="LIPOPROTEIN VACJ-RELATED"/>
    <property type="match status" value="1"/>
</dbReference>
<proteinExistence type="inferred from homology"/>
<name>A0ABZ3H814_9BACT</name>
<evidence type="ECO:0000313" key="4">
    <source>
        <dbReference type="Proteomes" id="UP001447842"/>
    </source>
</evidence>
<keyword evidence="4" id="KW-1185">Reference proteome</keyword>
<accession>A0ABZ3H814</accession>
<dbReference type="PANTHER" id="PTHR30035:SF3">
    <property type="entry name" value="INTERMEMBRANE PHOSPHOLIPID TRANSPORT SYSTEM LIPOPROTEIN MLAA"/>
    <property type="match status" value="1"/>
</dbReference>
<dbReference type="RefSeq" id="WP_345971733.1">
    <property type="nucleotide sequence ID" value="NZ_CP147920.1"/>
</dbReference>
<gene>
    <name evidence="3" type="ORF">WCY31_06625</name>
</gene>
<dbReference type="EMBL" id="CP147920">
    <property type="protein sequence ID" value="XAU13928.1"/>
    <property type="molecule type" value="Genomic_DNA"/>
</dbReference>
<evidence type="ECO:0000256" key="1">
    <source>
        <dbReference type="ARBA" id="ARBA00010634"/>
    </source>
</evidence>